<dbReference type="GO" id="GO:0005829">
    <property type="term" value="C:cytosol"/>
    <property type="evidence" value="ECO:0007669"/>
    <property type="project" value="TreeGrafter"/>
</dbReference>
<feature type="non-terminal residue" evidence="2">
    <location>
        <position position="1"/>
    </location>
</feature>
<organism evidence="2 3">
    <name type="scientific">Streptobacillus felis</name>
    <dbReference type="NCBI Taxonomy" id="1384509"/>
    <lineage>
        <taxon>Bacteria</taxon>
        <taxon>Fusobacteriati</taxon>
        <taxon>Fusobacteriota</taxon>
        <taxon>Fusobacteriia</taxon>
        <taxon>Fusobacteriales</taxon>
        <taxon>Leptotrichiaceae</taxon>
        <taxon>Streptobacillus</taxon>
    </lineage>
</organism>
<feature type="non-terminal residue" evidence="2">
    <location>
        <position position="101"/>
    </location>
</feature>
<dbReference type="Gene3D" id="3.30.420.10">
    <property type="entry name" value="Ribonuclease H-like superfamily/Ribonuclease H"/>
    <property type="match status" value="1"/>
</dbReference>
<proteinExistence type="predicted"/>
<dbReference type="PANTHER" id="PTHR10948">
    <property type="entry name" value="TRANSPOSASE"/>
    <property type="match status" value="1"/>
</dbReference>
<dbReference type="GO" id="GO:0015074">
    <property type="term" value="P:DNA integration"/>
    <property type="evidence" value="ECO:0007669"/>
    <property type="project" value="InterPro"/>
</dbReference>
<dbReference type="InterPro" id="IPR001584">
    <property type="entry name" value="Integrase_cat-core"/>
</dbReference>
<dbReference type="EMBL" id="JABMKT010000119">
    <property type="protein sequence ID" value="NYV28534.1"/>
    <property type="molecule type" value="Genomic_DNA"/>
</dbReference>
<name>A0A7Z0T926_9FUSO</name>
<dbReference type="AlphaFoldDB" id="A0A7Z0T926"/>
<gene>
    <name evidence="2" type="ORF">HP397_06950</name>
</gene>
<keyword evidence="3" id="KW-1185">Reference proteome</keyword>
<evidence type="ECO:0000313" key="2">
    <source>
        <dbReference type="EMBL" id="NYV28534.1"/>
    </source>
</evidence>
<dbReference type="PROSITE" id="PS50994">
    <property type="entry name" value="INTEGRASE"/>
    <property type="match status" value="1"/>
</dbReference>
<comment type="caution">
    <text evidence="2">The sequence shown here is derived from an EMBL/GenBank/DDBJ whole genome shotgun (WGS) entry which is preliminary data.</text>
</comment>
<feature type="domain" description="Integrase catalytic" evidence="1">
    <location>
        <begin position="20"/>
        <end position="101"/>
    </location>
</feature>
<reference evidence="2 3" key="1">
    <citation type="submission" date="2020-05" db="EMBL/GenBank/DDBJ databases">
        <title>Streptobacillus felis strain LHL191014123.</title>
        <authorList>
            <person name="Fawzy A."/>
            <person name="Rau J."/>
            <person name="Risse K."/>
            <person name="Schauerte N."/>
            <person name="Geiger C."/>
            <person name="Blom J."/>
            <person name="Imirzalioglu C."/>
            <person name="Falgenhauer J."/>
            <person name="Bach A."/>
            <person name="Herden C."/>
            <person name="Eisenberg T."/>
        </authorList>
    </citation>
    <scope>NUCLEOTIDE SEQUENCE [LARGE SCALE GENOMIC DNA]</scope>
    <source>
        <strain evidence="2 3">LHL191014123</strain>
    </source>
</reference>
<dbReference type="InterPro" id="IPR036397">
    <property type="entry name" value="RNaseH_sf"/>
</dbReference>
<sequence>HKKAVTKSGGLSIDKRAESINNREELVHWEIDSVVGLREGSGKSIMSLTERKTRINIVCLLASKTNENVIKEVKKIIKSNKYLIKSITSDNGAEFSNVKAI</sequence>
<dbReference type="GO" id="GO:0032196">
    <property type="term" value="P:transposition"/>
    <property type="evidence" value="ECO:0007669"/>
    <property type="project" value="TreeGrafter"/>
</dbReference>
<dbReference type="PANTHER" id="PTHR10948:SF23">
    <property type="entry name" value="TRANSPOSASE INSI FOR INSERTION SEQUENCE ELEMENT IS30A-RELATED"/>
    <property type="match status" value="1"/>
</dbReference>
<protein>
    <submittedName>
        <fullName evidence="2">IS30 family transposase</fullName>
    </submittedName>
</protein>
<dbReference type="NCBIfam" id="NF033563">
    <property type="entry name" value="transpos_IS30"/>
    <property type="match status" value="1"/>
</dbReference>
<dbReference type="Proteomes" id="UP000526184">
    <property type="component" value="Unassembled WGS sequence"/>
</dbReference>
<evidence type="ECO:0000313" key="3">
    <source>
        <dbReference type="Proteomes" id="UP000526184"/>
    </source>
</evidence>
<dbReference type="GO" id="GO:0003676">
    <property type="term" value="F:nucleic acid binding"/>
    <property type="evidence" value="ECO:0007669"/>
    <property type="project" value="InterPro"/>
</dbReference>
<dbReference type="InterPro" id="IPR012337">
    <property type="entry name" value="RNaseH-like_sf"/>
</dbReference>
<dbReference type="InterPro" id="IPR053392">
    <property type="entry name" value="Transposase_IS30-like"/>
</dbReference>
<evidence type="ECO:0000259" key="1">
    <source>
        <dbReference type="PROSITE" id="PS50994"/>
    </source>
</evidence>
<dbReference type="SUPFAM" id="SSF53098">
    <property type="entry name" value="Ribonuclease H-like"/>
    <property type="match status" value="1"/>
</dbReference>
<dbReference type="InterPro" id="IPR051917">
    <property type="entry name" value="Transposase-Integrase"/>
</dbReference>
<dbReference type="GO" id="GO:0004803">
    <property type="term" value="F:transposase activity"/>
    <property type="evidence" value="ECO:0007669"/>
    <property type="project" value="TreeGrafter"/>
</dbReference>
<accession>A0A7Z0T926</accession>